<dbReference type="SUPFAM" id="SSF51197">
    <property type="entry name" value="Clavaminate synthase-like"/>
    <property type="match status" value="1"/>
</dbReference>
<keyword evidence="3" id="KW-1185">Reference proteome</keyword>
<reference evidence="2 3" key="1">
    <citation type="submission" date="2018-09" db="EMBL/GenBank/DDBJ databases">
        <authorList>
            <person name="Zhu H."/>
        </authorList>
    </citation>
    <scope>NUCLEOTIDE SEQUENCE [LARGE SCALE GENOMIC DNA]</scope>
    <source>
        <strain evidence="2 3">K2R01-6</strain>
    </source>
</reference>
<dbReference type="SMART" id="SM00558">
    <property type="entry name" value="JmjC"/>
    <property type="match status" value="1"/>
</dbReference>
<dbReference type="Proteomes" id="UP000286100">
    <property type="component" value="Unassembled WGS sequence"/>
</dbReference>
<comment type="caution">
    <text evidence="2">The sequence shown here is derived from an EMBL/GenBank/DDBJ whole genome shotgun (WGS) entry which is preliminary data.</text>
</comment>
<organism evidence="2 3">
    <name type="scientific">Sphingomonas cavernae</name>
    <dbReference type="NCBI Taxonomy" id="2320861"/>
    <lineage>
        <taxon>Bacteria</taxon>
        <taxon>Pseudomonadati</taxon>
        <taxon>Pseudomonadota</taxon>
        <taxon>Alphaproteobacteria</taxon>
        <taxon>Sphingomonadales</taxon>
        <taxon>Sphingomonadaceae</taxon>
        <taxon>Sphingomonas</taxon>
    </lineage>
</organism>
<dbReference type="PANTHER" id="PTHR12461">
    <property type="entry name" value="HYPOXIA-INDUCIBLE FACTOR 1 ALPHA INHIBITOR-RELATED"/>
    <property type="match status" value="1"/>
</dbReference>
<protein>
    <submittedName>
        <fullName evidence="2">Cupin-like domain-containing protein</fullName>
    </submittedName>
</protein>
<feature type="domain" description="JmjC" evidence="1">
    <location>
        <begin position="116"/>
        <end position="278"/>
    </location>
</feature>
<proteinExistence type="predicted"/>
<dbReference type="PROSITE" id="PS51184">
    <property type="entry name" value="JMJC"/>
    <property type="match status" value="1"/>
</dbReference>
<gene>
    <name evidence="2" type="ORF">D3876_11630</name>
</gene>
<evidence type="ECO:0000313" key="2">
    <source>
        <dbReference type="EMBL" id="RJF90833.1"/>
    </source>
</evidence>
<accession>A0A418WLD2</accession>
<evidence type="ECO:0000259" key="1">
    <source>
        <dbReference type="PROSITE" id="PS51184"/>
    </source>
</evidence>
<dbReference type="InterPro" id="IPR003347">
    <property type="entry name" value="JmjC_dom"/>
</dbReference>
<dbReference type="EMBL" id="QYUM01000003">
    <property type="protein sequence ID" value="RJF90833.1"/>
    <property type="molecule type" value="Genomic_DNA"/>
</dbReference>
<dbReference type="AlphaFoldDB" id="A0A418WLD2"/>
<dbReference type="Gene3D" id="2.60.120.10">
    <property type="entry name" value="Jelly Rolls"/>
    <property type="match status" value="1"/>
</dbReference>
<dbReference type="InterPro" id="IPR041667">
    <property type="entry name" value="Cupin_8"/>
</dbReference>
<name>A0A418WLD2_9SPHN</name>
<dbReference type="PANTHER" id="PTHR12461:SF105">
    <property type="entry name" value="HYPOXIA-INDUCIBLE FACTOR 1-ALPHA INHIBITOR"/>
    <property type="match status" value="1"/>
</dbReference>
<dbReference type="Pfam" id="PF13621">
    <property type="entry name" value="Cupin_8"/>
    <property type="match status" value="1"/>
</dbReference>
<evidence type="ECO:0000313" key="3">
    <source>
        <dbReference type="Proteomes" id="UP000286100"/>
    </source>
</evidence>
<dbReference type="InterPro" id="IPR014710">
    <property type="entry name" value="RmlC-like_jellyroll"/>
</dbReference>
<sequence length="343" mass="38746">MAGLMRTTREIKGLAPDAIPYGELLEAQEPVILKGVVRQWPLVQTGYEGPEAAMDYLLPFYNGRPIAGYTGRPEIKGRYFYNDDVSGLNFEGERVPLDEYLGRIREHLHQADPPSFYIGSTDVDGHLPGLRNENELVLDDPMFAANPPIVSIWIGNRTIASAHHDMSNNLACCMVGRRRFTLFPPEQIANLYPGPLEPTPGGQVVSMVDFGAPDLDRYPRFREALAAAEVAELEPGDALFYPAMWWHQVEALDAFNVMINYWWNTSPAFMDTPMTTLLHGLLSLRDRPEPEKRAWQALFDYYVFGPAGRAAEHLPEHARGNLAPLDELKARRLRAYLLNRLNR</sequence>
<dbReference type="OrthoDB" id="479699at2"/>